<sequence length="383" mass="44606">MIDYARPYETPNMCDLYYPPASPAPARLDDFQVFKKGTASHIYGNYYSNPTYDTYGEPELDNTVNIYHNLVSCREYHRDDWKYKIVIDWNENDTVSWLVDAAQCMGLSEYDIPFQNFNINGIELRNMKREDILQRMAHPNIDPSTSRRIADSIFEKLHSRLNEELRQSSIFRYAEGDPYAHHEPTVLDLDSLDHKNRLYHSDYTPNDATLLHHADSSDDTEDVFPSASSPDCSYGSDGSKSGDEDDKRKIFKRPPGRPKGSGRKTFKRPRSVSVPEFLRNLLLDSQYCPSIIKWEDHSQGKFRFVKPDEVAKLWGKMKQNDNMTFEKFSRAMRYHYRQSVLVSVPTARLVYQFGHKGPDFKTDNPNFIKVKTELMDIKEMAYP</sequence>
<dbReference type="Proteomes" id="UP000494256">
    <property type="component" value="Unassembled WGS sequence"/>
</dbReference>
<feature type="compositionally biased region" description="Basic residues" evidence="4">
    <location>
        <begin position="249"/>
        <end position="269"/>
    </location>
</feature>
<evidence type="ECO:0000259" key="6">
    <source>
        <dbReference type="PROSITE" id="PS51433"/>
    </source>
</evidence>
<accession>A0A8S0ZYE5</accession>
<dbReference type="InterPro" id="IPR036390">
    <property type="entry name" value="WH_DNA-bd_sf"/>
</dbReference>
<comment type="subcellular location">
    <subcellularLocation>
        <location evidence="3">Nucleus</location>
    </subcellularLocation>
</comment>
<dbReference type="Pfam" id="PF00178">
    <property type="entry name" value="Ets"/>
    <property type="match status" value="1"/>
</dbReference>
<dbReference type="InterPro" id="IPR000418">
    <property type="entry name" value="Ets_dom"/>
</dbReference>
<dbReference type="PROSITE" id="PS51433">
    <property type="entry name" value="PNT"/>
    <property type="match status" value="1"/>
</dbReference>
<evidence type="ECO:0000259" key="5">
    <source>
        <dbReference type="PROSITE" id="PS50061"/>
    </source>
</evidence>
<dbReference type="GO" id="GO:0005634">
    <property type="term" value="C:nucleus"/>
    <property type="evidence" value="ECO:0007669"/>
    <property type="project" value="UniProtKB-SubCell"/>
</dbReference>
<dbReference type="AlphaFoldDB" id="A0A8S0ZYE5"/>
<dbReference type="SUPFAM" id="SSF46785">
    <property type="entry name" value="Winged helix' DNA-binding domain"/>
    <property type="match status" value="1"/>
</dbReference>
<keyword evidence="3" id="KW-0539">Nucleus</keyword>
<dbReference type="GO" id="GO:0000981">
    <property type="term" value="F:DNA-binding transcription factor activity, RNA polymerase II-specific"/>
    <property type="evidence" value="ECO:0007669"/>
    <property type="project" value="TreeGrafter"/>
</dbReference>
<dbReference type="EMBL" id="CADEBD010000305">
    <property type="protein sequence ID" value="CAB3238022.1"/>
    <property type="molecule type" value="Genomic_DNA"/>
</dbReference>
<comment type="similarity">
    <text evidence="1 3">Belongs to the ETS family.</text>
</comment>
<keyword evidence="2 3" id="KW-0238">DNA-binding</keyword>
<dbReference type="PANTHER" id="PTHR11849:SF190">
    <property type="entry name" value="ETS-DOMAIN PROTEIN"/>
    <property type="match status" value="1"/>
</dbReference>
<dbReference type="Gene3D" id="1.10.10.10">
    <property type="entry name" value="Winged helix-like DNA-binding domain superfamily/Winged helix DNA-binding domain"/>
    <property type="match status" value="1"/>
</dbReference>
<feature type="domain" description="PNT" evidence="6">
    <location>
        <begin position="68"/>
        <end position="164"/>
    </location>
</feature>
<proteinExistence type="inferred from homology"/>
<dbReference type="InterPro" id="IPR003118">
    <property type="entry name" value="Pointed_dom"/>
</dbReference>
<dbReference type="InterPro" id="IPR046328">
    <property type="entry name" value="ETS_fam"/>
</dbReference>
<organism evidence="7 8">
    <name type="scientific">Arctia plantaginis</name>
    <name type="common">Wood tiger moth</name>
    <name type="synonym">Phalaena plantaginis</name>
    <dbReference type="NCBI Taxonomy" id="874455"/>
    <lineage>
        <taxon>Eukaryota</taxon>
        <taxon>Metazoa</taxon>
        <taxon>Ecdysozoa</taxon>
        <taxon>Arthropoda</taxon>
        <taxon>Hexapoda</taxon>
        <taxon>Insecta</taxon>
        <taxon>Pterygota</taxon>
        <taxon>Neoptera</taxon>
        <taxon>Endopterygota</taxon>
        <taxon>Lepidoptera</taxon>
        <taxon>Glossata</taxon>
        <taxon>Ditrysia</taxon>
        <taxon>Noctuoidea</taxon>
        <taxon>Erebidae</taxon>
        <taxon>Arctiinae</taxon>
        <taxon>Arctia</taxon>
    </lineage>
</organism>
<gene>
    <name evidence="7" type="ORF">APLA_LOCUS8008</name>
</gene>
<protein>
    <submittedName>
        <fullName evidence="7">Uncharacterized protein</fullName>
    </submittedName>
</protein>
<dbReference type="GO" id="GO:0043565">
    <property type="term" value="F:sequence-specific DNA binding"/>
    <property type="evidence" value="ECO:0007669"/>
    <property type="project" value="InterPro"/>
</dbReference>
<evidence type="ECO:0000256" key="4">
    <source>
        <dbReference type="SAM" id="MobiDB-lite"/>
    </source>
</evidence>
<dbReference type="InterPro" id="IPR013761">
    <property type="entry name" value="SAM/pointed_sf"/>
</dbReference>
<evidence type="ECO:0000256" key="3">
    <source>
        <dbReference type="RuleBase" id="RU004019"/>
    </source>
</evidence>
<dbReference type="PANTHER" id="PTHR11849">
    <property type="entry name" value="ETS"/>
    <property type="match status" value="1"/>
</dbReference>
<dbReference type="Gene3D" id="1.10.150.50">
    <property type="entry name" value="Transcription Factor, Ets-1"/>
    <property type="match status" value="1"/>
</dbReference>
<dbReference type="SMART" id="SM00413">
    <property type="entry name" value="ETS"/>
    <property type="match status" value="1"/>
</dbReference>
<dbReference type="OrthoDB" id="10006362at2759"/>
<evidence type="ECO:0000256" key="1">
    <source>
        <dbReference type="ARBA" id="ARBA00005562"/>
    </source>
</evidence>
<dbReference type="PROSITE" id="PS50061">
    <property type="entry name" value="ETS_DOMAIN_3"/>
    <property type="match status" value="1"/>
</dbReference>
<feature type="region of interest" description="Disordered" evidence="4">
    <location>
        <begin position="210"/>
        <end position="269"/>
    </location>
</feature>
<evidence type="ECO:0000256" key="2">
    <source>
        <dbReference type="ARBA" id="ARBA00023125"/>
    </source>
</evidence>
<evidence type="ECO:0000313" key="7">
    <source>
        <dbReference type="EMBL" id="CAB3238022.1"/>
    </source>
</evidence>
<dbReference type="PRINTS" id="PR00454">
    <property type="entry name" value="ETSDOMAIN"/>
</dbReference>
<dbReference type="InterPro" id="IPR036388">
    <property type="entry name" value="WH-like_DNA-bd_sf"/>
</dbReference>
<dbReference type="GO" id="GO:0030154">
    <property type="term" value="P:cell differentiation"/>
    <property type="evidence" value="ECO:0007669"/>
    <property type="project" value="TreeGrafter"/>
</dbReference>
<name>A0A8S0ZYE5_ARCPL</name>
<reference evidence="7 8" key="1">
    <citation type="submission" date="2020-04" db="EMBL/GenBank/DDBJ databases">
        <authorList>
            <person name="Wallbank WR R."/>
            <person name="Pardo Diaz C."/>
            <person name="Kozak K."/>
            <person name="Martin S."/>
            <person name="Jiggins C."/>
            <person name="Moest M."/>
            <person name="Warren A I."/>
            <person name="Byers J.R.P. K."/>
            <person name="Montejo-Kovacevich G."/>
            <person name="Yen C E."/>
        </authorList>
    </citation>
    <scope>NUCLEOTIDE SEQUENCE [LARGE SCALE GENOMIC DNA]</scope>
</reference>
<comment type="caution">
    <text evidence="7">The sequence shown here is derived from an EMBL/GenBank/DDBJ whole genome shotgun (WGS) entry which is preliminary data.</text>
</comment>
<dbReference type="SUPFAM" id="SSF47769">
    <property type="entry name" value="SAM/Pointed domain"/>
    <property type="match status" value="1"/>
</dbReference>
<evidence type="ECO:0000313" key="8">
    <source>
        <dbReference type="Proteomes" id="UP000494256"/>
    </source>
</evidence>
<feature type="domain" description="ETS" evidence="5">
    <location>
        <begin position="272"/>
        <end position="354"/>
    </location>
</feature>